<dbReference type="InterPro" id="IPR008421">
    <property type="entry name" value="Borrelia_lipoprotein_PFam54/60"/>
</dbReference>
<dbReference type="EMBL" id="CP001204">
    <property type="protein sequence ID" value="ACK74401.1"/>
    <property type="molecule type" value="Genomic_DNA"/>
</dbReference>
<evidence type="ECO:0000313" key="1">
    <source>
        <dbReference type="EMBL" id="ACK74401.1"/>
    </source>
</evidence>
<geneLocation type="plasmid" evidence="1 2">
    <name>ZS7_lp17</name>
</geneLocation>
<dbReference type="Proteomes" id="UP000006901">
    <property type="component" value="Plasmid ZS7_lp17"/>
</dbReference>
<evidence type="ECO:0000313" key="2">
    <source>
        <dbReference type="Proteomes" id="UP000006901"/>
    </source>
</evidence>
<dbReference type="Gene3D" id="1.10.3160.10">
    <property type="entry name" value="Bbcrasp-1"/>
    <property type="match status" value="1"/>
</dbReference>
<dbReference type="HOGENOM" id="CLU_210138_0_0_12"/>
<accession>A0A0H3C3G1</accession>
<sequence>MMQQLLLDYQNNINNIQTDENALKSHTEDICNQVSEKRKEAEKLKNDIYSIYSSL</sequence>
<dbReference type="KEGG" id="bbz:BbuZS7_C07"/>
<name>A0A0H3C3G1_BORBZ</name>
<reference evidence="1 2" key="1">
    <citation type="journal article" date="2011" name="J. Bacteriol.">
        <title>Whole-genome sequences of thirteen isolates of Borrelia burgdorferi.</title>
        <authorList>
            <person name="Schutzer S.E."/>
            <person name="Fraser-Liggett C.M."/>
            <person name="Casjens S.R."/>
            <person name="Qiu W.G."/>
            <person name="Dunn J.J."/>
            <person name="Mongodin E.F."/>
            <person name="Luft B.J."/>
        </authorList>
    </citation>
    <scope>NUCLEOTIDE SEQUENCE [LARGE SCALE GENOMIC DNA]</scope>
    <source>
        <strain evidence="1 2">ZS7</strain>
        <plasmid evidence="1 2">ZS7_lp17</plasmid>
    </source>
</reference>
<protein>
    <submittedName>
        <fullName evidence="1">Uncharacterized protein</fullName>
    </submittedName>
</protein>
<proteinExistence type="predicted"/>
<gene>
    <name evidence="1" type="ordered locus">BbuZS7_C07</name>
</gene>
<keyword evidence="1" id="KW-0614">Plasmid</keyword>
<dbReference type="AlphaFoldDB" id="A0A0H3C3G1"/>
<dbReference type="Pfam" id="PF05714">
    <property type="entry name" value="PFam54_60"/>
    <property type="match status" value="1"/>
</dbReference>
<organism evidence="1 2">
    <name type="scientific">Borreliella burgdorferi (strain ZS7)</name>
    <name type="common">Borrelia burgdorferi</name>
    <dbReference type="NCBI Taxonomy" id="445985"/>
    <lineage>
        <taxon>Bacteria</taxon>
        <taxon>Pseudomonadati</taxon>
        <taxon>Spirochaetota</taxon>
        <taxon>Spirochaetia</taxon>
        <taxon>Spirochaetales</taxon>
        <taxon>Borreliaceae</taxon>
        <taxon>Borreliella</taxon>
    </lineage>
</organism>